<reference evidence="4 5" key="1">
    <citation type="submission" date="2018-11" db="EMBL/GenBank/DDBJ databases">
        <title>Whole genome sequencing of an environmental sample.</title>
        <authorList>
            <person name="Sarangi A.N."/>
            <person name="Singh D."/>
            <person name="Tripathy S."/>
        </authorList>
    </citation>
    <scope>NUCLEOTIDE SEQUENCE [LARGE SCALE GENOMIC DNA]</scope>
    <source>
        <strain evidence="4 5">Lakshadweep</strain>
    </source>
</reference>
<dbReference type="Proteomes" id="UP000292459">
    <property type="component" value="Unassembled WGS sequence"/>
</dbReference>
<feature type="compositionally biased region" description="Acidic residues" evidence="1">
    <location>
        <begin position="673"/>
        <end position="703"/>
    </location>
</feature>
<name>A0A4Q7EKS0_9CYAN</name>
<feature type="signal peptide" evidence="2">
    <location>
        <begin position="1"/>
        <end position="26"/>
    </location>
</feature>
<evidence type="ECO:0000259" key="3">
    <source>
        <dbReference type="SMART" id="SM00912"/>
    </source>
</evidence>
<sequence length="1137" mass="117929">MTQLSGPAIATLVTLYTGLSVWPAQANDIVPAPNRTGTQVTTQGADHIITGGATSADQQNLFHQFAEFNLSTGASATFLTDPAILNILSGVNGANPSVIDGLLQVSGSNANLYLINPNGILFGPNAALNLQGSFTALTADQVGFAAGELDLVGANDYAALVGSPQSFGFSLEQPASVVNAGNLQVSAGTAVVLVGGQVLNTGTIAAPGGNILISAVAGGSRVRITQEGQLLNLELATLPETSLTTELPFSPLGLPELLTGNAIATATDVTVNPDGTITLGTGDLAIPTAPATTLISGQLNTDGTAQGGAVTVLGDTVGLFRAAVSATGATGGGTIRVGGDYTGGGSLSTASVTFVDEASSLVADAIAQGNGGTIILWSEETTRSYGFLSARGGGQSGNGGLIETSSRGFLETTGVPDITAPNGQAGHWLLDPRDILIVDAPSNQTTGFPPNNPFVAQSSPAVISWLDIESALSGGGTVTVSTGSTGNQAGDIDVDGFVLDTGTDSTLVLRAARDITINGEVSSISGATSFDFRADTDGNGSGEVTIAAPLSSGGGNITLRGNNVFVTSGGAINPQGGTLTVTETGQTSCPDGCQNPPPEGPDDFGEPGDFGGDFEFEGDDFGEGPDDFGFEGDDFGFEGDDFGEGPDDFGEGPDDFDDGPGGRGRRAGRGEADGPDGEGGEEGFEDGDDFEGDEFAEDGDGPEPGDPGFDVNAEDLTGEDWAFEDGLYAEDFVSYFDLPVLPEPNFEASQGTLRTLTQQVGTASALVYARFIPAGRSVAQRSPLKQLPDPQPTDVLQLVVVTPDGQPQQIEVPAATREKVVAAVRSLQIELTDRTRRRLTTYLQYSQQLYDWLIAPIEPVLAAEDIGHISMIMAPGLRSLPLAALHDGEQFIIENYSVGLMPSLALTDTRYTDVRRALVLAMGASEFTDQPALPAVPFELSTIVGTLRQGQRNLNESFTPQTLVSERQADDYQVLHLATHGEFRPGGPANSYIQFWDRRLSLDQIPELQLNDPPVELLVMSACKTALGDTSAELGFAGLAVQAGVRSALASLWQVSDLETAGLMAEFYTQLSQQPYKAEALRQAQLAMLRGQVTVQDGVLTWSADAAPLPEELAALGFGNTQHPYYWAAFTLVGSPW</sequence>
<accession>A0A4Q7EKS0</accession>
<feature type="chain" id="PRO_5020631845" evidence="2">
    <location>
        <begin position="27"/>
        <end position="1137"/>
    </location>
</feature>
<dbReference type="Pfam" id="PF05860">
    <property type="entry name" value="TPS"/>
    <property type="match status" value="1"/>
</dbReference>
<proteinExistence type="predicted"/>
<dbReference type="InterPro" id="IPR011050">
    <property type="entry name" value="Pectin_lyase_fold/virulence"/>
</dbReference>
<dbReference type="OrthoDB" id="446317at2"/>
<evidence type="ECO:0000256" key="2">
    <source>
        <dbReference type="SAM" id="SignalP"/>
    </source>
</evidence>
<dbReference type="NCBIfam" id="TIGR01901">
    <property type="entry name" value="adhes_NPXG"/>
    <property type="match status" value="1"/>
</dbReference>
<organism evidence="4 5">
    <name type="scientific">Leptolyngbya iicbica LK</name>
    <dbReference type="NCBI Taxonomy" id="2294035"/>
    <lineage>
        <taxon>Bacteria</taxon>
        <taxon>Bacillati</taxon>
        <taxon>Cyanobacteriota</taxon>
        <taxon>Cyanophyceae</taxon>
        <taxon>Leptolyngbyales</taxon>
        <taxon>Leptolyngbyaceae</taxon>
        <taxon>Leptolyngbya group</taxon>
        <taxon>Leptolyngbya</taxon>
        <taxon>Leptolyngbya iicbica</taxon>
    </lineage>
</organism>
<keyword evidence="5" id="KW-1185">Reference proteome</keyword>
<evidence type="ECO:0000313" key="5">
    <source>
        <dbReference type="Proteomes" id="UP000292459"/>
    </source>
</evidence>
<comment type="caution">
    <text evidence="4">The sequence shown here is derived from an EMBL/GenBank/DDBJ whole genome shotgun (WGS) entry which is preliminary data.</text>
</comment>
<feature type="region of interest" description="Disordered" evidence="1">
    <location>
        <begin position="584"/>
        <end position="714"/>
    </location>
</feature>
<dbReference type="InterPro" id="IPR012334">
    <property type="entry name" value="Pectin_lyas_fold"/>
</dbReference>
<evidence type="ECO:0000313" key="4">
    <source>
        <dbReference type="EMBL" id="RZM82409.1"/>
    </source>
</evidence>
<dbReference type="Gene3D" id="2.160.20.10">
    <property type="entry name" value="Single-stranded right-handed beta-helix, Pectin lyase-like"/>
    <property type="match status" value="1"/>
</dbReference>
<keyword evidence="2" id="KW-0732">Signal</keyword>
<dbReference type="AlphaFoldDB" id="A0A4Q7EKS0"/>
<gene>
    <name evidence="4" type="ORF">DYY88_03965</name>
</gene>
<dbReference type="SMART" id="SM00912">
    <property type="entry name" value="Haemagg_act"/>
    <property type="match status" value="1"/>
</dbReference>
<feature type="compositionally biased region" description="Acidic residues" evidence="1">
    <location>
        <begin position="600"/>
        <end position="658"/>
    </location>
</feature>
<dbReference type="SUPFAM" id="SSF51126">
    <property type="entry name" value="Pectin lyase-like"/>
    <property type="match status" value="1"/>
</dbReference>
<dbReference type="EMBL" id="QVFV01000001">
    <property type="protein sequence ID" value="RZM82409.1"/>
    <property type="molecule type" value="Genomic_DNA"/>
</dbReference>
<dbReference type="Pfam" id="PF12770">
    <property type="entry name" value="CHAT"/>
    <property type="match status" value="1"/>
</dbReference>
<dbReference type="InterPro" id="IPR008638">
    <property type="entry name" value="FhaB/CdiA-like_TPS"/>
</dbReference>
<dbReference type="InterPro" id="IPR024983">
    <property type="entry name" value="CHAT_dom"/>
</dbReference>
<protein>
    <submittedName>
        <fullName evidence="4">CHAT domain-containing protein</fullName>
    </submittedName>
</protein>
<dbReference type="RefSeq" id="WP_052288250.1">
    <property type="nucleotide sequence ID" value="NZ_QVFV01000001.1"/>
</dbReference>
<evidence type="ECO:0000256" key="1">
    <source>
        <dbReference type="SAM" id="MobiDB-lite"/>
    </source>
</evidence>
<feature type="domain" description="Filamentous haemagglutinin FhaB/tRNA nuclease CdiA-like TPS" evidence="3">
    <location>
        <begin position="31"/>
        <end position="145"/>
    </location>
</feature>